<proteinExistence type="predicted"/>
<keyword evidence="1" id="KW-1133">Transmembrane helix</keyword>
<evidence type="ECO:0000313" key="2">
    <source>
        <dbReference type="EMBL" id="UTZ27340.1"/>
    </source>
</evidence>
<protein>
    <submittedName>
        <fullName evidence="2">DUF2919 domain-containing protein</fullName>
    </submittedName>
</protein>
<dbReference type="EMBL" id="CP050470">
    <property type="protein sequence ID" value="UTZ30146.1"/>
    <property type="molecule type" value="Genomic_DNA"/>
</dbReference>
<feature type="transmembrane region" description="Helical" evidence="1">
    <location>
        <begin position="57"/>
        <end position="74"/>
    </location>
</feature>
<organism evidence="2 4">
    <name type="scientific">Vibrio campbellii</name>
    <dbReference type="NCBI Taxonomy" id="680"/>
    <lineage>
        <taxon>Bacteria</taxon>
        <taxon>Pseudomonadati</taxon>
        <taxon>Pseudomonadota</taxon>
        <taxon>Gammaproteobacteria</taxon>
        <taxon>Vibrionales</taxon>
        <taxon>Vibrionaceae</taxon>
        <taxon>Vibrio</taxon>
    </lineage>
</organism>
<dbReference type="Proteomes" id="UP001058687">
    <property type="component" value="Chromosome 1"/>
</dbReference>
<keyword evidence="5" id="KW-1185">Reference proteome</keyword>
<gene>
    <name evidence="2" type="ORF">HB761_11695</name>
    <name evidence="3" type="ORF">HB762_01275</name>
</gene>
<dbReference type="AlphaFoldDB" id="A0AAE9SPK8"/>
<dbReference type="RefSeq" id="WP_010650105.1">
    <property type="nucleotide sequence ID" value="NZ_CP030788.1"/>
</dbReference>
<evidence type="ECO:0000313" key="3">
    <source>
        <dbReference type="EMBL" id="UTZ30146.1"/>
    </source>
</evidence>
<dbReference type="EMBL" id="CP050467">
    <property type="protein sequence ID" value="UTZ27340.1"/>
    <property type="molecule type" value="Genomic_DNA"/>
</dbReference>
<dbReference type="Pfam" id="PF11143">
    <property type="entry name" value="DUF2919"/>
    <property type="match status" value="1"/>
</dbReference>
<dbReference type="Proteomes" id="UP001059912">
    <property type="component" value="Chromosome 1"/>
</dbReference>
<name>A0AAE9SPK8_9VIBR</name>
<reference evidence="2" key="1">
    <citation type="submission" date="2020-03" db="EMBL/GenBank/DDBJ databases">
        <title>Five strains of Vibrio campbellii isolated from Mariana Trench.</title>
        <authorList>
            <person name="Liang J."/>
            <person name="Zhang X.-H."/>
        </authorList>
    </citation>
    <scope>NUCLEOTIDE SEQUENCE</scope>
    <source>
        <strain evidence="3">LJC013</strain>
        <strain evidence="2">LJC014</strain>
    </source>
</reference>
<accession>A0AAE9SPK8</accession>
<evidence type="ECO:0000256" key="1">
    <source>
        <dbReference type="SAM" id="Phobius"/>
    </source>
</evidence>
<sequence length="161" mass="18647">MRYSFDQYDAHGFLKAPIMLWLGWMFLARSWVVFAMAGVSRDSGSKILSIVYPDSNTLYLGLSMGIPSLLLMWLMGLRHPDRGWVNQITQHGRAMTLILCGIQLVQTMYHVYLEHGVFNWANALTITLLAWFMIYLFNGRWAKDCFNVPQVEHKEEQPSKN</sequence>
<evidence type="ECO:0000313" key="5">
    <source>
        <dbReference type="Proteomes" id="UP001059912"/>
    </source>
</evidence>
<evidence type="ECO:0000313" key="4">
    <source>
        <dbReference type="Proteomes" id="UP001058687"/>
    </source>
</evidence>
<keyword evidence="1" id="KW-0812">Transmembrane</keyword>
<keyword evidence="1" id="KW-0472">Membrane</keyword>
<feature type="transmembrane region" description="Helical" evidence="1">
    <location>
        <begin position="118"/>
        <end position="137"/>
    </location>
</feature>
<dbReference type="InterPro" id="IPR021318">
    <property type="entry name" value="DUF2919"/>
</dbReference>
<feature type="transmembrane region" description="Helical" evidence="1">
    <location>
        <begin position="94"/>
        <end position="112"/>
    </location>
</feature>
<feature type="transmembrane region" description="Helical" evidence="1">
    <location>
        <begin position="12"/>
        <end position="37"/>
    </location>
</feature>